<sequence length="539" mass="61703">MATGRGWILRQHSLGFQRSSVAGVTGRGIGASSRPLFILPAGDSSLAVSCSAGDGFLYKGQQISFEIAESEYSSIMQLSQMKEIRSWQFRKPNKSKSVIHFDSIPSEILLKIFSYLDVASLLCIGCVNKLFYDLSNDNVVWFKIYSKSFLPKRKVWKTTSVQEKDSTSLSFPEFQDSKSRCWKREYFMKKIAAQRSSVIQLLKPINIYTGLPLKTKEVIKTSALRWVILLKDQNGKEHEMDQADISFNETSVTVYWYNNEWPPLDTLSTLHLFGVIPVLSGKDKVHNSNGPWHRSLVSEYKLANMIKNAKMIGCDALVELYHFDQGFMLGLWKKDEIAFVMASLHYHQLIERSTFGSATLKHYGASIKAVPDDIDPEYGMHGYQLHIDLQSRGNNYICCTFRSLFCKKEYIRNGYLRLTVISYKKEVQHLPLDGNIGLSWRTDAFEGIIKSCFIMDLTLLDDSQKPFWCISVPVEMKLSDKSSTLYQSLGPCYCMNYKDSTGKVYMELIWMEETNEYLIVNLVIYLSTQKVNSRFGTNY</sequence>
<keyword evidence="3" id="KW-1185">Reference proteome</keyword>
<dbReference type="CDD" id="cd22093">
    <property type="entry name" value="F-box_FBXO15"/>
    <property type="match status" value="1"/>
</dbReference>
<dbReference type="SUPFAM" id="SSF81383">
    <property type="entry name" value="F-box domain"/>
    <property type="match status" value="1"/>
</dbReference>
<proteinExistence type="predicted"/>
<dbReference type="Pfam" id="PF12937">
    <property type="entry name" value="F-box-like"/>
    <property type="match status" value="1"/>
</dbReference>
<dbReference type="Ensembl" id="ENSNNAT00000018841.1">
    <property type="protein sequence ID" value="ENSNNAP00000017945.1"/>
    <property type="gene ID" value="ENSNNAG00000011984.1"/>
</dbReference>
<dbReference type="GO" id="GO:0019005">
    <property type="term" value="C:SCF ubiquitin ligase complex"/>
    <property type="evidence" value="ECO:0007669"/>
    <property type="project" value="TreeGrafter"/>
</dbReference>
<dbReference type="PROSITE" id="PS50181">
    <property type="entry name" value="FBOX"/>
    <property type="match status" value="1"/>
</dbReference>
<dbReference type="GeneTree" id="ENSGT00390000017498"/>
<reference evidence="2" key="2">
    <citation type="submission" date="2025-09" db="UniProtKB">
        <authorList>
            <consortium name="Ensembl"/>
        </authorList>
    </citation>
    <scope>IDENTIFICATION</scope>
</reference>
<dbReference type="OrthoDB" id="3219396at2759"/>
<dbReference type="SMART" id="SM00256">
    <property type="entry name" value="FBOX"/>
    <property type="match status" value="1"/>
</dbReference>
<dbReference type="Proteomes" id="UP000694559">
    <property type="component" value="Unplaced"/>
</dbReference>
<organism evidence="2 3">
    <name type="scientific">Naja naja</name>
    <name type="common">Indian cobra</name>
    <dbReference type="NCBI Taxonomy" id="35670"/>
    <lineage>
        <taxon>Eukaryota</taxon>
        <taxon>Metazoa</taxon>
        <taxon>Chordata</taxon>
        <taxon>Craniata</taxon>
        <taxon>Vertebrata</taxon>
        <taxon>Euteleostomi</taxon>
        <taxon>Lepidosauria</taxon>
        <taxon>Squamata</taxon>
        <taxon>Bifurcata</taxon>
        <taxon>Unidentata</taxon>
        <taxon>Episquamata</taxon>
        <taxon>Toxicofera</taxon>
        <taxon>Serpentes</taxon>
        <taxon>Colubroidea</taxon>
        <taxon>Elapidae</taxon>
        <taxon>Elapinae</taxon>
        <taxon>Naja</taxon>
    </lineage>
</organism>
<name>A0A8C7E229_NAJNA</name>
<dbReference type="AlphaFoldDB" id="A0A8C7E229"/>
<dbReference type="InterPro" id="IPR001810">
    <property type="entry name" value="F-box_dom"/>
</dbReference>
<protein>
    <submittedName>
        <fullName evidence="2">F-box protein 15</fullName>
    </submittedName>
</protein>
<dbReference type="PANTHER" id="PTHR46731">
    <property type="entry name" value="F-BOX ONLY PROTEIN 15"/>
    <property type="match status" value="1"/>
</dbReference>
<feature type="domain" description="F-box" evidence="1">
    <location>
        <begin position="98"/>
        <end position="144"/>
    </location>
</feature>
<reference evidence="2" key="1">
    <citation type="submission" date="2025-08" db="UniProtKB">
        <authorList>
            <consortium name="Ensembl"/>
        </authorList>
    </citation>
    <scope>IDENTIFICATION</scope>
</reference>
<dbReference type="InterPro" id="IPR036047">
    <property type="entry name" value="F-box-like_dom_sf"/>
</dbReference>
<accession>A0A8C7E229</accession>
<evidence type="ECO:0000313" key="3">
    <source>
        <dbReference type="Proteomes" id="UP000694559"/>
    </source>
</evidence>
<gene>
    <name evidence="2" type="primary">FBXO15</name>
</gene>
<evidence type="ECO:0000259" key="1">
    <source>
        <dbReference type="PROSITE" id="PS50181"/>
    </source>
</evidence>
<dbReference type="OMA" id="YIMEHID"/>
<dbReference type="Gene3D" id="1.20.1280.50">
    <property type="match status" value="1"/>
</dbReference>
<evidence type="ECO:0000313" key="2">
    <source>
        <dbReference type="Ensembl" id="ENSNNAP00000017945.1"/>
    </source>
</evidence>
<dbReference type="PANTHER" id="PTHR46731:SF1">
    <property type="entry name" value="F-BOX ONLY PROTEIN 15"/>
    <property type="match status" value="1"/>
</dbReference>